<evidence type="ECO:0000256" key="1">
    <source>
        <dbReference type="SAM" id="Phobius"/>
    </source>
</evidence>
<dbReference type="Proteomes" id="UP000526408">
    <property type="component" value="Unassembled WGS sequence"/>
</dbReference>
<evidence type="ECO:0000313" key="3">
    <source>
        <dbReference type="Proteomes" id="UP000526408"/>
    </source>
</evidence>
<feature type="transmembrane region" description="Helical" evidence="1">
    <location>
        <begin position="92"/>
        <end position="116"/>
    </location>
</feature>
<keyword evidence="3" id="KW-1185">Reference proteome</keyword>
<proteinExistence type="predicted"/>
<feature type="transmembrane region" description="Helical" evidence="1">
    <location>
        <begin position="61"/>
        <end position="80"/>
    </location>
</feature>
<name>A0A7X6JXZ9_9RHOB</name>
<feature type="transmembrane region" description="Helical" evidence="1">
    <location>
        <begin position="6"/>
        <end position="24"/>
    </location>
</feature>
<feature type="transmembrane region" description="Helical" evidence="1">
    <location>
        <begin position="128"/>
        <end position="146"/>
    </location>
</feature>
<feature type="transmembrane region" description="Helical" evidence="1">
    <location>
        <begin position="181"/>
        <end position="208"/>
    </location>
</feature>
<keyword evidence="1" id="KW-0472">Membrane</keyword>
<dbReference type="InterPro" id="IPR018688">
    <property type="entry name" value="PpoB2-like"/>
</dbReference>
<accession>A0A7X6JXZ9</accession>
<feature type="transmembrane region" description="Helical" evidence="1">
    <location>
        <begin position="228"/>
        <end position="246"/>
    </location>
</feature>
<keyword evidence="1" id="KW-0812">Transmembrane</keyword>
<comment type="caution">
    <text evidence="2">The sequence shown here is derived from an EMBL/GenBank/DDBJ whole genome shotgun (WGS) entry which is preliminary data.</text>
</comment>
<dbReference type="AlphaFoldDB" id="A0A7X6JXZ9"/>
<evidence type="ECO:0000313" key="2">
    <source>
        <dbReference type="EMBL" id="NKX46107.1"/>
    </source>
</evidence>
<reference evidence="2 3" key="1">
    <citation type="submission" date="2020-04" db="EMBL/GenBank/DDBJ databases">
        <authorList>
            <person name="Yoon J."/>
        </authorList>
    </citation>
    <scope>NUCLEOTIDE SEQUENCE [LARGE SCALE GENOMIC DNA]</scope>
    <source>
        <strain evidence="2 3">KMU-115</strain>
    </source>
</reference>
<gene>
    <name evidence="2" type="ORF">HCU73_16040</name>
</gene>
<protein>
    <submittedName>
        <fullName evidence="2">DUF2182 domain-containing protein</fullName>
    </submittedName>
</protein>
<dbReference type="EMBL" id="JAAZQQ010000006">
    <property type="protein sequence ID" value="NKX46107.1"/>
    <property type="molecule type" value="Genomic_DNA"/>
</dbReference>
<keyword evidence="1" id="KW-1133">Transmembrane helix</keyword>
<organism evidence="2 3">
    <name type="scientific">Roseicyclus persicicus</name>
    <dbReference type="NCBI Taxonomy" id="2650661"/>
    <lineage>
        <taxon>Bacteria</taxon>
        <taxon>Pseudomonadati</taxon>
        <taxon>Pseudomonadota</taxon>
        <taxon>Alphaproteobacteria</taxon>
        <taxon>Rhodobacterales</taxon>
        <taxon>Roseobacteraceae</taxon>
        <taxon>Roseicyclus</taxon>
    </lineage>
</organism>
<sequence length="248" mass="25598">MGSPHWLALYALILGGWGLLYAMAVPADLRDLGAVYGLDLLLSLCVATPDAAGFLGLTAMWAIMSAAMMAPTALPAFAVYDDLSARGGGRFGGLLAGYMAVWLGFSVLAAALQLALYQAGYVTVFGDSQSAVLSGLLLILAGGYQFSALKDACLTQCRAPLAFFVQHWGEGAWRNGLRLGAACLGCCWALMALAFVGGVMNLAFMGLATLVMALEKLPEIGARITRPLGFALIGAGVLTLAAGLLGQA</sequence>
<dbReference type="Pfam" id="PF09948">
    <property type="entry name" value="PpoB2"/>
    <property type="match status" value="1"/>
</dbReference>